<evidence type="ECO:0000313" key="1">
    <source>
        <dbReference type="EMBL" id="KAF2889157.1"/>
    </source>
</evidence>
<dbReference type="GO" id="GO:0071897">
    <property type="term" value="P:DNA biosynthetic process"/>
    <property type="evidence" value="ECO:0007669"/>
    <property type="project" value="UniProtKB-ARBA"/>
</dbReference>
<name>A0A8K0CPW4_IGNLU</name>
<evidence type="ECO:0000313" key="2">
    <source>
        <dbReference type="Proteomes" id="UP000801492"/>
    </source>
</evidence>
<dbReference type="PANTHER" id="PTHR47331:SF5">
    <property type="entry name" value="RIBONUCLEASE H"/>
    <property type="match status" value="1"/>
</dbReference>
<reference evidence="1" key="1">
    <citation type="submission" date="2019-08" db="EMBL/GenBank/DDBJ databases">
        <title>The genome of the North American firefly Photinus pyralis.</title>
        <authorList>
            <consortium name="Photinus pyralis genome working group"/>
            <person name="Fallon T.R."/>
            <person name="Sander Lower S.E."/>
            <person name="Weng J.-K."/>
        </authorList>
    </citation>
    <scope>NUCLEOTIDE SEQUENCE</scope>
    <source>
        <strain evidence="1">TRF0915ILg1</strain>
        <tissue evidence="1">Whole body</tissue>
    </source>
</reference>
<dbReference type="PANTHER" id="PTHR47331">
    <property type="entry name" value="PHD-TYPE DOMAIN-CONTAINING PROTEIN"/>
    <property type="match status" value="1"/>
</dbReference>
<keyword evidence="2" id="KW-1185">Reference proteome</keyword>
<comment type="caution">
    <text evidence="1">The sequence shown here is derived from an EMBL/GenBank/DDBJ whole genome shotgun (WGS) entry which is preliminary data.</text>
</comment>
<dbReference type="EMBL" id="VTPC01070297">
    <property type="protein sequence ID" value="KAF2889157.1"/>
    <property type="molecule type" value="Genomic_DNA"/>
</dbReference>
<dbReference type="SUPFAM" id="SSF56672">
    <property type="entry name" value="DNA/RNA polymerases"/>
    <property type="match status" value="1"/>
</dbReference>
<protein>
    <recommendedName>
        <fullName evidence="3">Reverse transcriptase domain-containing protein</fullName>
    </recommendedName>
</protein>
<organism evidence="1 2">
    <name type="scientific">Ignelater luminosus</name>
    <name type="common">Cucubano</name>
    <name type="synonym">Pyrophorus luminosus</name>
    <dbReference type="NCBI Taxonomy" id="2038154"/>
    <lineage>
        <taxon>Eukaryota</taxon>
        <taxon>Metazoa</taxon>
        <taxon>Ecdysozoa</taxon>
        <taxon>Arthropoda</taxon>
        <taxon>Hexapoda</taxon>
        <taxon>Insecta</taxon>
        <taxon>Pterygota</taxon>
        <taxon>Neoptera</taxon>
        <taxon>Endopterygota</taxon>
        <taxon>Coleoptera</taxon>
        <taxon>Polyphaga</taxon>
        <taxon>Elateriformia</taxon>
        <taxon>Elateroidea</taxon>
        <taxon>Elateridae</taxon>
        <taxon>Agrypninae</taxon>
        <taxon>Pyrophorini</taxon>
        <taxon>Ignelater</taxon>
    </lineage>
</organism>
<evidence type="ECO:0008006" key="3">
    <source>
        <dbReference type="Google" id="ProtNLM"/>
    </source>
</evidence>
<dbReference type="AlphaFoldDB" id="A0A8K0CPW4"/>
<gene>
    <name evidence="1" type="ORF">ILUMI_17016</name>
</gene>
<accession>A0A8K0CPW4</accession>
<proteinExistence type="predicted"/>
<sequence>MGSNEPLNLTTEEIACENHFRKNTIRDDSGRFIVKLPIKNDKLDIGDTRETALKRFFSLERNLRKDPQKKRKYLKFISEYRELNHMELMTQLPSDSQSVYLSHHAVVNENSTTSRLRVVFDASAKSSNNRSLNDNLMSGPVIQQDLFSIISRFRTFQYVLTRDITKMYHQIRVNYEDANYQLIFWRDSSDKPVQTYRLLTLTYGTKPASFIVTRCLEE</sequence>
<dbReference type="OrthoDB" id="8052806at2759"/>
<dbReference type="Proteomes" id="UP000801492">
    <property type="component" value="Unassembled WGS sequence"/>
</dbReference>
<dbReference type="InterPro" id="IPR043502">
    <property type="entry name" value="DNA/RNA_pol_sf"/>
</dbReference>